<keyword evidence="2" id="KW-0547">Nucleotide-binding</keyword>
<keyword evidence="4" id="KW-1185">Reference proteome</keyword>
<protein>
    <submittedName>
        <fullName evidence="3">Uncharacterized protein</fullName>
    </submittedName>
</protein>
<dbReference type="AlphaFoldDB" id="A0ABD1EVX3"/>
<dbReference type="SMART" id="SM00174">
    <property type="entry name" value="RHO"/>
    <property type="match status" value="1"/>
</dbReference>
<dbReference type="SMART" id="SM00175">
    <property type="entry name" value="RAB"/>
    <property type="match status" value="1"/>
</dbReference>
<dbReference type="EMBL" id="JBDJPC010000004">
    <property type="protein sequence ID" value="KAL1505164.1"/>
    <property type="molecule type" value="Genomic_DNA"/>
</dbReference>
<dbReference type="Gene3D" id="3.40.50.300">
    <property type="entry name" value="P-loop containing nucleotide triphosphate hydrolases"/>
    <property type="match status" value="1"/>
</dbReference>
<dbReference type="SMART" id="SM00173">
    <property type="entry name" value="RAS"/>
    <property type="match status" value="1"/>
</dbReference>
<name>A0ABD1EVX3_HYPHA</name>
<dbReference type="Pfam" id="PF00071">
    <property type="entry name" value="Ras"/>
    <property type="match status" value="1"/>
</dbReference>
<dbReference type="GO" id="GO:0000166">
    <property type="term" value="F:nucleotide binding"/>
    <property type="evidence" value="ECO:0007669"/>
    <property type="project" value="UniProtKB-KW"/>
</dbReference>
<dbReference type="SUPFAM" id="SSF52540">
    <property type="entry name" value="P-loop containing nucleoside triphosphate hydrolases"/>
    <property type="match status" value="1"/>
</dbReference>
<dbReference type="PROSITE" id="PS51421">
    <property type="entry name" value="RAS"/>
    <property type="match status" value="1"/>
</dbReference>
<dbReference type="InterPro" id="IPR005225">
    <property type="entry name" value="Small_GTP-bd"/>
</dbReference>
<dbReference type="FunFam" id="3.40.50.300:FF:002685">
    <property type="entry name" value="RAB33A, member RAS oncogene family"/>
    <property type="match status" value="1"/>
</dbReference>
<accession>A0ABD1EVX3</accession>
<comment type="caution">
    <text evidence="3">The sequence shown here is derived from an EMBL/GenBank/DDBJ whole genome shotgun (WGS) entry which is preliminary data.</text>
</comment>
<dbReference type="InterPro" id="IPR027417">
    <property type="entry name" value="P-loop_NTPase"/>
</dbReference>
<sequence>MSSNGTIRNTSNNQDAHPYKVIVVGDSNVGKTTLTYRFCEGEFRDKIEATIGVDVRKKTIKIDEEAIVLQLWDTAGQERFRKSMCPNYYRNADAIVFIYDVTSPSSFTSLKKWVDEADINCLFDVPRVLVGNKCDHAMTVSRDAALKFADQHNMPFFETSARLDSNCDNVESIFVTLAHKLKNGRRFSPNSNPDVVTLTATVIDETSNQRSCCFLF</sequence>
<dbReference type="PROSITE" id="PS51420">
    <property type="entry name" value="RHO"/>
    <property type="match status" value="1"/>
</dbReference>
<evidence type="ECO:0000313" key="4">
    <source>
        <dbReference type="Proteomes" id="UP001566132"/>
    </source>
</evidence>
<dbReference type="PROSITE" id="PS51419">
    <property type="entry name" value="RAB"/>
    <property type="match status" value="1"/>
</dbReference>
<dbReference type="Proteomes" id="UP001566132">
    <property type="component" value="Unassembled WGS sequence"/>
</dbReference>
<dbReference type="PRINTS" id="PR00449">
    <property type="entry name" value="RASTRNSFRMNG"/>
</dbReference>
<evidence type="ECO:0000256" key="2">
    <source>
        <dbReference type="ARBA" id="ARBA00022741"/>
    </source>
</evidence>
<dbReference type="NCBIfam" id="TIGR00231">
    <property type="entry name" value="small_GTP"/>
    <property type="match status" value="1"/>
</dbReference>
<evidence type="ECO:0000313" key="3">
    <source>
        <dbReference type="EMBL" id="KAL1505164.1"/>
    </source>
</evidence>
<organism evidence="3 4">
    <name type="scientific">Hypothenemus hampei</name>
    <name type="common">Coffee berry borer</name>
    <dbReference type="NCBI Taxonomy" id="57062"/>
    <lineage>
        <taxon>Eukaryota</taxon>
        <taxon>Metazoa</taxon>
        <taxon>Ecdysozoa</taxon>
        <taxon>Arthropoda</taxon>
        <taxon>Hexapoda</taxon>
        <taxon>Insecta</taxon>
        <taxon>Pterygota</taxon>
        <taxon>Neoptera</taxon>
        <taxon>Endopterygota</taxon>
        <taxon>Coleoptera</taxon>
        <taxon>Polyphaga</taxon>
        <taxon>Cucujiformia</taxon>
        <taxon>Curculionidae</taxon>
        <taxon>Scolytinae</taxon>
        <taxon>Hypothenemus</taxon>
    </lineage>
</organism>
<dbReference type="SMART" id="SM00176">
    <property type="entry name" value="RAN"/>
    <property type="match status" value="1"/>
</dbReference>
<comment type="similarity">
    <text evidence="1">Belongs to the small GTPase superfamily. Rab family.</text>
</comment>
<proteinExistence type="inferred from homology"/>
<reference evidence="3 4" key="1">
    <citation type="submission" date="2024-05" db="EMBL/GenBank/DDBJ databases">
        <title>Genetic variation in Jamaican populations of the coffee berry borer (Hypothenemus hampei).</title>
        <authorList>
            <person name="Errbii M."/>
            <person name="Myrie A."/>
        </authorList>
    </citation>
    <scope>NUCLEOTIDE SEQUENCE [LARGE SCALE GENOMIC DNA]</scope>
    <source>
        <strain evidence="3">JA-Hopewell-2020-01-JO</strain>
        <tissue evidence="3">Whole body</tissue>
    </source>
</reference>
<evidence type="ECO:0000256" key="1">
    <source>
        <dbReference type="ARBA" id="ARBA00006270"/>
    </source>
</evidence>
<gene>
    <name evidence="3" type="ORF">ABEB36_004786</name>
</gene>
<dbReference type="PANTHER" id="PTHR47978">
    <property type="match status" value="1"/>
</dbReference>
<dbReference type="InterPro" id="IPR001806">
    <property type="entry name" value="Small_GTPase"/>
</dbReference>